<gene>
    <name evidence="5" type="ORF">DZ858_13195</name>
</gene>
<dbReference type="GO" id="GO:0003729">
    <property type="term" value="F:mRNA binding"/>
    <property type="evidence" value="ECO:0007669"/>
    <property type="project" value="TreeGrafter"/>
</dbReference>
<sequence length="63" mass="6997">MEQGNVKFFNTTKGFGFITTTSSNADIFVHKSGLVDRVKKEDKVMFETENSAKGLQAINVRLA</sequence>
<dbReference type="Proteomes" id="UP000261082">
    <property type="component" value="Unassembled WGS sequence"/>
</dbReference>
<comment type="subcellular location">
    <subcellularLocation>
        <location evidence="1 3">Cytoplasm</location>
    </subcellularLocation>
</comment>
<dbReference type="PIRSF" id="PIRSF002599">
    <property type="entry name" value="Cold_shock_A"/>
    <property type="match status" value="1"/>
</dbReference>
<dbReference type="OrthoDB" id="9805039at2"/>
<dbReference type="InterPro" id="IPR051373">
    <property type="entry name" value="Lin-28_RNA-binding"/>
</dbReference>
<dbReference type="Gene3D" id="2.40.50.140">
    <property type="entry name" value="Nucleic acid-binding proteins"/>
    <property type="match status" value="1"/>
</dbReference>
<dbReference type="AlphaFoldDB" id="A0A3E1Q8M3"/>
<name>A0A3E1Q8M3_9FLAO</name>
<dbReference type="PRINTS" id="PR00050">
    <property type="entry name" value="COLDSHOCK"/>
</dbReference>
<dbReference type="InterPro" id="IPR019844">
    <property type="entry name" value="CSD_CS"/>
</dbReference>
<reference evidence="5 6" key="1">
    <citation type="journal article" date="2007" name="Int. J. Syst. Evol. Microbiol.">
        <title>Marixanthomonas ophiurae gen. nov., sp. nov., a marine bacterium of the family Flavobacteriaceae isolated from a deep-sea brittle star.</title>
        <authorList>
            <person name="Romanenko L.A."/>
            <person name="Uchino M."/>
            <person name="Frolova G.M."/>
            <person name="Mikhailov V.V."/>
        </authorList>
    </citation>
    <scope>NUCLEOTIDE SEQUENCE [LARGE SCALE GENOMIC DNA]</scope>
    <source>
        <strain evidence="5 6">KMM 3046</strain>
    </source>
</reference>
<dbReference type="SUPFAM" id="SSF50249">
    <property type="entry name" value="Nucleic acid-binding proteins"/>
    <property type="match status" value="1"/>
</dbReference>
<protein>
    <submittedName>
        <fullName evidence="5">Cold-shock protein</fullName>
    </submittedName>
</protein>
<dbReference type="PROSITE" id="PS00352">
    <property type="entry name" value="CSD_1"/>
    <property type="match status" value="1"/>
</dbReference>
<dbReference type="EMBL" id="QVID01000002">
    <property type="protein sequence ID" value="RFN58497.1"/>
    <property type="molecule type" value="Genomic_DNA"/>
</dbReference>
<comment type="caution">
    <text evidence="5">The sequence shown here is derived from an EMBL/GenBank/DDBJ whole genome shotgun (WGS) entry which is preliminary data.</text>
</comment>
<dbReference type="Pfam" id="PF00313">
    <property type="entry name" value="CSD"/>
    <property type="match status" value="1"/>
</dbReference>
<dbReference type="GO" id="GO:0031054">
    <property type="term" value="P:pre-miRNA processing"/>
    <property type="evidence" value="ECO:0007669"/>
    <property type="project" value="TreeGrafter"/>
</dbReference>
<dbReference type="InterPro" id="IPR012340">
    <property type="entry name" value="NA-bd_OB-fold"/>
</dbReference>
<dbReference type="GO" id="GO:0005829">
    <property type="term" value="C:cytosol"/>
    <property type="evidence" value="ECO:0007669"/>
    <property type="project" value="UniProtKB-ARBA"/>
</dbReference>
<keyword evidence="2" id="KW-0963">Cytoplasm</keyword>
<dbReference type="CDD" id="cd04458">
    <property type="entry name" value="CSP_CDS"/>
    <property type="match status" value="1"/>
</dbReference>
<dbReference type="InterPro" id="IPR012156">
    <property type="entry name" value="Cold_shock_CspA"/>
</dbReference>
<dbReference type="RefSeq" id="WP_117160443.1">
    <property type="nucleotide sequence ID" value="NZ_QVID01000002.1"/>
</dbReference>
<evidence type="ECO:0000256" key="1">
    <source>
        <dbReference type="ARBA" id="ARBA00004496"/>
    </source>
</evidence>
<evidence type="ECO:0000259" key="4">
    <source>
        <dbReference type="PROSITE" id="PS51857"/>
    </source>
</evidence>
<dbReference type="PANTHER" id="PTHR46109">
    <property type="entry name" value="PROTEIN LIN-28"/>
    <property type="match status" value="1"/>
</dbReference>
<accession>A0A3E1Q8M3</accession>
<dbReference type="PANTHER" id="PTHR46109:SF1">
    <property type="entry name" value="PROTEIN LIN-28 HOMOLOG"/>
    <property type="match status" value="1"/>
</dbReference>
<dbReference type="InterPro" id="IPR002059">
    <property type="entry name" value="CSP_DNA-bd"/>
</dbReference>
<feature type="domain" description="CSD" evidence="4">
    <location>
        <begin position="1"/>
        <end position="62"/>
    </location>
</feature>
<dbReference type="SMART" id="SM00357">
    <property type="entry name" value="CSP"/>
    <property type="match status" value="1"/>
</dbReference>
<evidence type="ECO:0000313" key="5">
    <source>
        <dbReference type="EMBL" id="RFN58497.1"/>
    </source>
</evidence>
<organism evidence="5 6">
    <name type="scientific">Marixanthomonas ophiurae</name>
    <dbReference type="NCBI Taxonomy" id="387659"/>
    <lineage>
        <taxon>Bacteria</taxon>
        <taxon>Pseudomonadati</taxon>
        <taxon>Bacteroidota</taxon>
        <taxon>Flavobacteriia</taxon>
        <taxon>Flavobacteriales</taxon>
        <taxon>Flavobacteriaceae</taxon>
        <taxon>Marixanthomonas</taxon>
    </lineage>
</organism>
<evidence type="ECO:0000256" key="2">
    <source>
        <dbReference type="ARBA" id="ARBA00022490"/>
    </source>
</evidence>
<keyword evidence="6" id="KW-1185">Reference proteome</keyword>
<proteinExistence type="predicted"/>
<evidence type="ECO:0000256" key="3">
    <source>
        <dbReference type="RuleBase" id="RU000408"/>
    </source>
</evidence>
<dbReference type="PROSITE" id="PS51857">
    <property type="entry name" value="CSD_2"/>
    <property type="match status" value="1"/>
</dbReference>
<evidence type="ECO:0000313" key="6">
    <source>
        <dbReference type="Proteomes" id="UP000261082"/>
    </source>
</evidence>
<dbReference type="InterPro" id="IPR011129">
    <property type="entry name" value="CSD"/>
</dbReference>